<dbReference type="PANTHER" id="PTHR46623:SF6">
    <property type="entry name" value="ALPHA_BETA-HYDROLASES SUPERFAMILY PROTEIN"/>
    <property type="match status" value="1"/>
</dbReference>
<proteinExistence type="predicted"/>
<dbReference type="Proteomes" id="UP001592530">
    <property type="component" value="Unassembled WGS sequence"/>
</dbReference>
<dbReference type="EC" id="3.1.-.-" evidence="2"/>
<dbReference type="SUPFAM" id="SSF53474">
    <property type="entry name" value="alpha/beta-Hydrolases"/>
    <property type="match status" value="1"/>
</dbReference>
<comment type="caution">
    <text evidence="2">The sequence shown here is derived from an EMBL/GenBank/DDBJ whole genome shotgun (WGS) entry which is preliminary data.</text>
</comment>
<protein>
    <submittedName>
        <fullName evidence="2">Dienelactone hydrolase family protein</fullName>
        <ecNumber evidence="2">3.1.-.-</ecNumber>
    </submittedName>
</protein>
<dbReference type="RefSeq" id="WP_380553539.1">
    <property type="nucleotide sequence ID" value="NZ_JBHEZY010000005.1"/>
</dbReference>
<reference evidence="2 3" key="1">
    <citation type="submission" date="2024-09" db="EMBL/GenBank/DDBJ databases">
        <authorList>
            <person name="Lee S.D."/>
        </authorList>
    </citation>
    <scope>NUCLEOTIDE SEQUENCE [LARGE SCALE GENOMIC DNA]</scope>
    <source>
        <strain evidence="2 3">N1-3</strain>
    </source>
</reference>
<dbReference type="Gene3D" id="3.40.50.1820">
    <property type="entry name" value="alpha/beta hydrolase"/>
    <property type="match status" value="1"/>
</dbReference>
<evidence type="ECO:0000313" key="3">
    <source>
        <dbReference type="Proteomes" id="UP001592530"/>
    </source>
</evidence>
<dbReference type="InterPro" id="IPR051049">
    <property type="entry name" value="Dienelactone_hydrolase-like"/>
</dbReference>
<evidence type="ECO:0000259" key="1">
    <source>
        <dbReference type="Pfam" id="PF01738"/>
    </source>
</evidence>
<dbReference type="GO" id="GO:0016787">
    <property type="term" value="F:hydrolase activity"/>
    <property type="evidence" value="ECO:0007669"/>
    <property type="project" value="UniProtKB-KW"/>
</dbReference>
<gene>
    <name evidence="2" type="ORF">ACEZDB_15780</name>
</gene>
<accession>A0ABV6X1N6</accession>
<evidence type="ECO:0000313" key="2">
    <source>
        <dbReference type="EMBL" id="MFC1432107.1"/>
    </source>
</evidence>
<sequence>MTTQSATGPYAIQVEHVDVRVGEGPPMGAYLARPADPGPFPGVVVGMELFGVDAAVRDVCDRLAGLGFVALAPDLHHRTAPGEELARDPAGRERGFELLGLMTRTTVLQDVGACIDHLRASGSEPVSMVGLSLGGHIAYLAATAFDLAAVAVLYGGWLPTTDIPLGRPQPTLALTPSITGKVLFLVGEDDQVVPPGHRSEIADALREAGVDHEVVVYPGAGHGFLNTDPAAAADAWQRVHTLLTGVGAA</sequence>
<dbReference type="EMBL" id="JBHEZY010000005">
    <property type="protein sequence ID" value="MFC1432107.1"/>
    <property type="molecule type" value="Genomic_DNA"/>
</dbReference>
<feature type="domain" description="Dienelactone hydrolase" evidence="1">
    <location>
        <begin position="27"/>
        <end position="243"/>
    </location>
</feature>
<dbReference type="InterPro" id="IPR029058">
    <property type="entry name" value="AB_hydrolase_fold"/>
</dbReference>
<dbReference type="InterPro" id="IPR002925">
    <property type="entry name" value="Dienelactn_hydro"/>
</dbReference>
<dbReference type="Pfam" id="PF01738">
    <property type="entry name" value="DLH"/>
    <property type="match status" value="1"/>
</dbReference>
<dbReference type="PANTHER" id="PTHR46623">
    <property type="entry name" value="CARBOXYMETHYLENEBUTENOLIDASE-RELATED"/>
    <property type="match status" value="1"/>
</dbReference>
<organism evidence="2 3">
    <name type="scientific">Streptacidiphilus alkalitolerans</name>
    <dbReference type="NCBI Taxonomy" id="3342712"/>
    <lineage>
        <taxon>Bacteria</taxon>
        <taxon>Bacillati</taxon>
        <taxon>Actinomycetota</taxon>
        <taxon>Actinomycetes</taxon>
        <taxon>Kitasatosporales</taxon>
        <taxon>Streptomycetaceae</taxon>
        <taxon>Streptacidiphilus</taxon>
    </lineage>
</organism>
<keyword evidence="2" id="KW-0378">Hydrolase</keyword>
<name>A0ABV6X1N6_9ACTN</name>